<feature type="compositionally biased region" description="Low complexity" evidence="1">
    <location>
        <begin position="601"/>
        <end position="614"/>
    </location>
</feature>
<reference evidence="2 3" key="1">
    <citation type="submission" date="2018-02" db="EMBL/GenBank/DDBJ databases">
        <authorList>
            <person name="Cohen D.B."/>
            <person name="Kent A.D."/>
        </authorList>
    </citation>
    <scope>NUCLEOTIDE SEQUENCE [LARGE SCALE GENOMIC DNA]</scope>
    <source>
        <strain evidence="2 3">CCAP 1448/3</strain>
    </source>
</reference>
<dbReference type="Proteomes" id="UP000238762">
    <property type="component" value="Unassembled WGS sequence"/>
</dbReference>
<organism evidence="2 3">
    <name type="scientific">Merismopedia glauca CCAP 1448/3</name>
    <dbReference type="NCBI Taxonomy" id="1296344"/>
    <lineage>
        <taxon>Bacteria</taxon>
        <taxon>Bacillati</taxon>
        <taxon>Cyanobacteriota</taxon>
        <taxon>Cyanophyceae</taxon>
        <taxon>Synechococcales</taxon>
        <taxon>Merismopediaceae</taxon>
        <taxon>Merismopedia</taxon>
    </lineage>
</organism>
<reference evidence="2 3" key="2">
    <citation type="submission" date="2018-03" db="EMBL/GenBank/DDBJ databases">
        <title>The ancient ancestry and fast evolution of plastids.</title>
        <authorList>
            <person name="Moore K.R."/>
            <person name="Magnabosco C."/>
            <person name="Momper L."/>
            <person name="Gold D.A."/>
            <person name="Bosak T."/>
            <person name="Fournier G.P."/>
        </authorList>
    </citation>
    <scope>NUCLEOTIDE SEQUENCE [LARGE SCALE GENOMIC DNA]</scope>
    <source>
        <strain evidence="2 3">CCAP 1448/3</strain>
    </source>
</reference>
<feature type="compositionally biased region" description="Polar residues" evidence="1">
    <location>
        <begin position="588"/>
        <end position="598"/>
    </location>
</feature>
<feature type="region of interest" description="Disordered" evidence="1">
    <location>
        <begin position="328"/>
        <end position="492"/>
    </location>
</feature>
<comment type="caution">
    <text evidence="2">The sequence shown here is derived from an EMBL/GenBank/DDBJ whole genome shotgun (WGS) entry which is preliminary data.</text>
</comment>
<evidence type="ECO:0000313" key="3">
    <source>
        <dbReference type="Proteomes" id="UP000238762"/>
    </source>
</evidence>
<feature type="compositionally biased region" description="Basic and acidic residues" evidence="1">
    <location>
        <begin position="648"/>
        <end position="657"/>
    </location>
</feature>
<feature type="compositionally biased region" description="Low complexity" evidence="1">
    <location>
        <begin position="396"/>
        <end position="406"/>
    </location>
</feature>
<feature type="compositionally biased region" description="Polar residues" evidence="1">
    <location>
        <begin position="374"/>
        <end position="384"/>
    </location>
</feature>
<proteinExistence type="predicted"/>
<accession>A0A2T1C6D2</accession>
<name>A0A2T1C6D2_9CYAN</name>
<evidence type="ECO:0000313" key="2">
    <source>
        <dbReference type="EMBL" id="PSB03842.1"/>
    </source>
</evidence>
<dbReference type="RefSeq" id="WP_106287825.1">
    <property type="nucleotide sequence ID" value="NZ_CAWNTC010000240.1"/>
</dbReference>
<keyword evidence="3" id="KW-1185">Reference proteome</keyword>
<dbReference type="AlphaFoldDB" id="A0A2T1C6D2"/>
<sequence>MVSSLASCGDRIPAAKTFGATATTLTEVAPPEIISQLRQVTSKYQPRVKIVTPKSNEILDDTTVSVKFQVDGLPIFKDPQLELGSHLNVTVDNRPYQEVYKLDEPLILENLAPGTHTLRIVASTAWNESFKNQDAYGQTTFHVLTKSTDNIPVANQSLITYNSPQGSYSGQPVLLDFYLNHVQNQNQQNERVRVTINNQDFILDNPEPIYLKGFKPGKNWIKLELLDNDGNPLNNIYKDTLGVVNYEPNLQAPLAKLLESNISVSEALKVVDPKYQTQPLKTIETPEATPILEPSPTPISPPLDIKLPEKLEPKTAPVEIVPSLPLKPEVPKYEPLEPKSTEESPQIQETPGQNIDITPTPPSLVTPTPEVVPQNTPETQTSPKGSFLQRFRRKQPTPIISTSPSPVLETPTSTPEIISLPTPTPTPKASPQLDTIPEPISTPKPSPTGGFFQRFRRSADKSPSVSSPPPVVETSTPEPTPLPTPKLIPTPIVSPTPKVVIESPKVEVTPTSSLFERLQKRSTPKVEISPPPTVIKTPEVVIESPKVEVTPTPQPGLIDRLKRRSSSTLKVEISPTPTVTEIPKAVSEPSQLETQPQAIATPDLPTLKPLLKDIPQTETKPELSKKKTFKNLFQPFSSSSKTNPNLETKPDTTEVKTENLPIIQASPETIIPSRYLPQPENTQVELESNSSGE</sequence>
<dbReference type="OrthoDB" id="421804at2"/>
<feature type="compositionally biased region" description="Polar residues" evidence="1">
    <location>
        <begin position="634"/>
        <end position="646"/>
    </location>
</feature>
<feature type="compositionally biased region" description="Basic and acidic residues" evidence="1">
    <location>
        <begin position="329"/>
        <end position="342"/>
    </location>
</feature>
<feature type="region of interest" description="Disordered" evidence="1">
    <location>
        <begin position="546"/>
        <end position="693"/>
    </location>
</feature>
<feature type="compositionally biased region" description="Polar residues" evidence="1">
    <location>
        <begin position="343"/>
        <end position="357"/>
    </location>
</feature>
<dbReference type="EMBL" id="PVWJ01000023">
    <property type="protein sequence ID" value="PSB03842.1"/>
    <property type="molecule type" value="Genomic_DNA"/>
</dbReference>
<evidence type="ECO:0000256" key="1">
    <source>
        <dbReference type="SAM" id="MobiDB-lite"/>
    </source>
</evidence>
<protein>
    <submittedName>
        <fullName evidence="2">Uncharacterized protein</fullName>
    </submittedName>
</protein>
<feature type="compositionally biased region" description="Polar residues" evidence="1">
    <location>
        <begin position="679"/>
        <end position="693"/>
    </location>
</feature>
<feature type="compositionally biased region" description="Pro residues" evidence="1">
    <location>
        <begin position="478"/>
        <end position="492"/>
    </location>
</feature>
<gene>
    <name evidence="2" type="ORF">C7B64_06400</name>
</gene>